<dbReference type="HOGENOM" id="CLU_2094725_0_0_6"/>
<sequence length="116" mass="12789">MTATDRLSLLQFEHLSLGGDAAAQFNTSLSALRALKLLERYEHPAALYLGDIADARDREELLCAKSLGMGFTHGLIAARVIVELEAESLRRVFHDATERALAGLASRPMQVPDRRE</sequence>
<organism evidence="1 2">
    <name type="scientific">Pseudomonas alkylphenolica</name>
    <dbReference type="NCBI Taxonomy" id="237609"/>
    <lineage>
        <taxon>Bacteria</taxon>
        <taxon>Pseudomonadati</taxon>
        <taxon>Pseudomonadota</taxon>
        <taxon>Gammaproteobacteria</taxon>
        <taxon>Pseudomonadales</taxon>
        <taxon>Pseudomonadaceae</taxon>
        <taxon>Pseudomonas</taxon>
    </lineage>
</organism>
<dbReference type="AlphaFoldDB" id="A0A077FEX6"/>
<proteinExistence type="predicted"/>
<reference evidence="1 2" key="1">
    <citation type="submission" date="2014-07" db="EMBL/GenBank/DDBJ databases">
        <authorList>
            <person name="Lee K."/>
            <person name="Lim J.Y."/>
            <person name="Hwang I."/>
        </authorList>
    </citation>
    <scope>NUCLEOTIDE SEQUENCE [LARGE SCALE GENOMIC DNA]</scope>
    <source>
        <strain evidence="1 2">KL28</strain>
    </source>
</reference>
<accession>A0A077FEX6</accession>
<gene>
    <name evidence="1" type="ORF">PSAKL28_25530</name>
</gene>
<name>A0A077FEX6_9PSED</name>
<dbReference type="KEGG" id="palk:PSAKL28_25530"/>
<dbReference type="EMBL" id="CP009048">
    <property type="protein sequence ID" value="AIL61751.1"/>
    <property type="molecule type" value="Genomic_DNA"/>
</dbReference>
<evidence type="ECO:0000313" key="1">
    <source>
        <dbReference type="EMBL" id="AIL61751.1"/>
    </source>
</evidence>
<protein>
    <submittedName>
        <fullName evidence="1">Uncharacterized protein</fullName>
    </submittedName>
</protein>
<evidence type="ECO:0000313" key="2">
    <source>
        <dbReference type="Proteomes" id="UP000028931"/>
    </source>
</evidence>
<dbReference type="Proteomes" id="UP000028931">
    <property type="component" value="Chromosome"/>
</dbReference>
<dbReference type="RefSeq" id="WP_257011890.1">
    <property type="nucleotide sequence ID" value="NZ_CP009048.1"/>
</dbReference>